<comment type="function">
    <text evidence="6">HflC and HflK could regulate a protease.</text>
</comment>
<keyword evidence="4" id="KW-1133">Transmembrane helix</keyword>
<proteinExistence type="inferred from homology"/>
<dbReference type="InterPro" id="IPR036013">
    <property type="entry name" value="Band_7/SPFH_dom_sf"/>
</dbReference>
<dbReference type="PANTHER" id="PTHR42911">
    <property type="entry name" value="MODULATOR OF FTSH PROTEASE HFLC"/>
    <property type="match status" value="1"/>
</dbReference>
<evidence type="ECO:0000256" key="2">
    <source>
        <dbReference type="ARBA" id="ARBA00007862"/>
    </source>
</evidence>
<keyword evidence="3" id="KW-0812">Transmembrane</keyword>
<evidence type="ECO:0000256" key="6">
    <source>
        <dbReference type="PIRNR" id="PIRNR005651"/>
    </source>
</evidence>
<dbReference type="Proteomes" id="UP001201273">
    <property type="component" value="Unassembled WGS sequence"/>
</dbReference>
<evidence type="ECO:0000313" key="9">
    <source>
        <dbReference type="Proteomes" id="UP001201273"/>
    </source>
</evidence>
<name>A0ABS8W854_9GAMM</name>
<dbReference type="GO" id="GO:0006508">
    <property type="term" value="P:proteolysis"/>
    <property type="evidence" value="ECO:0007669"/>
    <property type="project" value="UniProtKB-KW"/>
</dbReference>
<sequence>MKKLILIILAATLLVGFSSVFVVQEGHKAIVIKFGKVQRDADGMPHVFEPGLHFKLPLFETIRTMDARIQTLDDASDRFVTSEKKDLIINSYVKWEVEDFAKFYLATGGNFDMAADLLKRKVGNALRNEIGARTIKEIVSGERDDVMINALKVLDGTQNAENTAKALEDGVEAGRQSSDELGVRVLDVRIKQIELPTEVRSSIYKRMRAERAAVAKEHRSQGQEKATIIRANIDRKVAVMLADANRKSREMRGDGDALAAKIYADTYGKDPEFYAFIRSLDAYRDSFKDKSDVMVLSPDSEFFRYMDGSIKQP</sequence>
<dbReference type="GO" id="GO:0008233">
    <property type="term" value="F:peptidase activity"/>
    <property type="evidence" value="ECO:0007669"/>
    <property type="project" value="UniProtKB-KW"/>
</dbReference>
<dbReference type="CDD" id="cd03405">
    <property type="entry name" value="SPFH_HflC"/>
    <property type="match status" value="1"/>
</dbReference>
<accession>A0ABS8W854</accession>
<protein>
    <recommendedName>
        <fullName evidence="6">Protein HflC</fullName>
    </recommendedName>
</protein>
<dbReference type="PIRSF" id="PIRSF005651">
    <property type="entry name" value="HflC"/>
    <property type="match status" value="1"/>
</dbReference>
<keyword evidence="5" id="KW-0472">Membrane</keyword>
<gene>
    <name evidence="8" type="primary">hflC</name>
    <name evidence="8" type="ORF">K6Y31_10110</name>
</gene>
<comment type="similarity">
    <text evidence="2 6">Belongs to the band 7/mec-2 family. HflC subfamily.</text>
</comment>
<dbReference type="SUPFAM" id="SSF117892">
    <property type="entry name" value="Band 7/SPFH domain"/>
    <property type="match status" value="1"/>
</dbReference>
<dbReference type="Pfam" id="PF01145">
    <property type="entry name" value="Band_7"/>
    <property type="match status" value="1"/>
</dbReference>
<dbReference type="SMART" id="SM00244">
    <property type="entry name" value="PHB"/>
    <property type="match status" value="1"/>
</dbReference>
<evidence type="ECO:0000256" key="3">
    <source>
        <dbReference type="ARBA" id="ARBA00022692"/>
    </source>
</evidence>
<organism evidence="8 9">
    <name type="scientific">Motilimonas cestriensis</name>
    <dbReference type="NCBI Taxonomy" id="2742685"/>
    <lineage>
        <taxon>Bacteria</taxon>
        <taxon>Pseudomonadati</taxon>
        <taxon>Pseudomonadota</taxon>
        <taxon>Gammaproteobacteria</taxon>
        <taxon>Alteromonadales</taxon>
        <taxon>Alteromonadales genera incertae sedis</taxon>
        <taxon>Motilimonas</taxon>
    </lineage>
</organism>
<dbReference type="InterPro" id="IPR001107">
    <property type="entry name" value="Band_7"/>
</dbReference>
<dbReference type="NCBIfam" id="TIGR01932">
    <property type="entry name" value="hflC"/>
    <property type="match status" value="1"/>
</dbReference>
<dbReference type="RefSeq" id="WP_233052662.1">
    <property type="nucleotide sequence ID" value="NZ_JAIMJA010000008.1"/>
</dbReference>
<dbReference type="EMBL" id="JAIMJA010000008">
    <property type="protein sequence ID" value="MCE2595169.1"/>
    <property type="molecule type" value="Genomic_DNA"/>
</dbReference>
<dbReference type="PANTHER" id="PTHR42911:SF1">
    <property type="entry name" value="MODULATOR OF FTSH PROTEASE HFLC"/>
    <property type="match status" value="1"/>
</dbReference>
<evidence type="ECO:0000313" key="8">
    <source>
        <dbReference type="EMBL" id="MCE2595169.1"/>
    </source>
</evidence>
<dbReference type="InterPro" id="IPR010200">
    <property type="entry name" value="HflC"/>
</dbReference>
<dbReference type="Gene3D" id="3.30.479.30">
    <property type="entry name" value="Band 7 domain"/>
    <property type="match status" value="1"/>
</dbReference>
<feature type="domain" description="Band 7" evidence="7">
    <location>
        <begin position="18"/>
        <end position="207"/>
    </location>
</feature>
<reference evidence="8 9" key="1">
    <citation type="journal article" date="2022" name="Environ. Microbiol. Rep.">
        <title>Eco-phylogenetic analyses reveal divergent evolution of vitamin B12 metabolism in the marine bacterial family 'Psychromonadaceae'.</title>
        <authorList>
            <person name="Jin X."/>
            <person name="Yang Y."/>
            <person name="Cao H."/>
            <person name="Gao B."/>
            <person name="Zhao Z."/>
        </authorList>
    </citation>
    <scope>NUCLEOTIDE SEQUENCE [LARGE SCALE GENOMIC DNA]</scope>
    <source>
        <strain evidence="8 9">MKS20</strain>
    </source>
</reference>
<evidence type="ECO:0000259" key="7">
    <source>
        <dbReference type="SMART" id="SM00244"/>
    </source>
</evidence>
<comment type="caution">
    <text evidence="8">The sequence shown here is derived from an EMBL/GenBank/DDBJ whole genome shotgun (WGS) entry which is preliminary data.</text>
</comment>
<keyword evidence="9" id="KW-1185">Reference proteome</keyword>
<evidence type="ECO:0000256" key="1">
    <source>
        <dbReference type="ARBA" id="ARBA00004167"/>
    </source>
</evidence>
<comment type="subcellular location">
    <subcellularLocation>
        <location evidence="1">Membrane</location>
        <topology evidence="1">Single-pass membrane protein</topology>
    </subcellularLocation>
</comment>
<evidence type="ECO:0000256" key="5">
    <source>
        <dbReference type="ARBA" id="ARBA00023136"/>
    </source>
</evidence>
<keyword evidence="8" id="KW-0378">Hydrolase</keyword>
<evidence type="ECO:0000256" key="4">
    <source>
        <dbReference type="ARBA" id="ARBA00022989"/>
    </source>
</evidence>
<keyword evidence="8" id="KW-0645">Protease</keyword>